<feature type="transmembrane region" description="Helical" evidence="10">
    <location>
        <begin position="131"/>
        <end position="149"/>
    </location>
</feature>
<name>E3H8A5_ILYPC</name>
<dbReference type="InterPro" id="IPR048279">
    <property type="entry name" value="MdtK-like"/>
</dbReference>
<feature type="transmembrane region" description="Helical" evidence="10">
    <location>
        <begin position="86"/>
        <end position="111"/>
    </location>
</feature>
<gene>
    <name evidence="11" type="ordered locus">Ilyop_0886</name>
</gene>
<dbReference type="OrthoDB" id="62420at2"/>
<dbReference type="STRING" id="572544.Ilyop_0886"/>
<dbReference type="GO" id="GO:0015297">
    <property type="term" value="F:antiporter activity"/>
    <property type="evidence" value="ECO:0007669"/>
    <property type="project" value="UniProtKB-KW"/>
</dbReference>
<dbReference type="CDD" id="cd13137">
    <property type="entry name" value="MATE_NorM_like"/>
    <property type="match status" value="1"/>
</dbReference>
<dbReference type="NCBIfam" id="TIGR00797">
    <property type="entry name" value="matE"/>
    <property type="match status" value="1"/>
</dbReference>
<feature type="transmembrane region" description="Helical" evidence="10">
    <location>
        <begin position="262"/>
        <end position="282"/>
    </location>
</feature>
<dbReference type="Pfam" id="PF01554">
    <property type="entry name" value="MatE"/>
    <property type="match status" value="2"/>
</dbReference>
<comment type="subcellular location">
    <subcellularLocation>
        <location evidence="1">Cell membrane</location>
        <topology evidence="1">Multi-pass membrane protein</topology>
    </subcellularLocation>
</comment>
<keyword evidence="4" id="KW-1003">Cell membrane</keyword>
<protein>
    <recommendedName>
        <fullName evidence="9">Multidrug-efflux transporter</fullName>
    </recommendedName>
</protein>
<evidence type="ECO:0000256" key="7">
    <source>
        <dbReference type="ARBA" id="ARBA00023065"/>
    </source>
</evidence>
<evidence type="ECO:0000256" key="5">
    <source>
        <dbReference type="ARBA" id="ARBA00022692"/>
    </source>
</evidence>
<dbReference type="Proteomes" id="UP000006875">
    <property type="component" value="Chromosome"/>
</dbReference>
<evidence type="ECO:0000256" key="2">
    <source>
        <dbReference type="ARBA" id="ARBA00022448"/>
    </source>
</evidence>
<evidence type="ECO:0000256" key="9">
    <source>
        <dbReference type="ARBA" id="ARBA00031636"/>
    </source>
</evidence>
<dbReference type="RefSeq" id="WP_013387342.1">
    <property type="nucleotide sequence ID" value="NC_014632.1"/>
</dbReference>
<dbReference type="EMBL" id="CP002281">
    <property type="protein sequence ID" value="ADO82672.1"/>
    <property type="molecule type" value="Genomic_DNA"/>
</dbReference>
<feature type="transmembrane region" description="Helical" evidence="10">
    <location>
        <begin position="52"/>
        <end position="74"/>
    </location>
</feature>
<dbReference type="InterPro" id="IPR050222">
    <property type="entry name" value="MATE_MdtK"/>
</dbReference>
<dbReference type="GO" id="GO:0005886">
    <property type="term" value="C:plasma membrane"/>
    <property type="evidence" value="ECO:0007669"/>
    <property type="project" value="UniProtKB-SubCell"/>
</dbReference>
<evidence type="ECO:0000256" key="8">
    <source>
        <dbReference type="ARBA" id="ARBA00023136"/>
    </source>
</evidence>
<feature type="transmembrane region" description="Helical" evidence="10">
    <location>
        <begin position="422"/>
        <end position="443"/>
    </location>
</feature>
<evidence type="ECO:0000256" key="4">
    <source>
        <dbReference type="ARBA" id="ARBA00022475"/>
    </source>
</evidence>
<keyword evidence="5 10" id="KW-0812">Transmembrane</keyword>
<sequence length="457" mass="50612">MERLEKYKKVLKLALPAVGEMLLYMLIWTVDTLMVGKYGGRVAVSAVGLSGQILYTVSAIFSAMGIGVALTSLVSRKIGEENGEEANIYGSIGFFMGVAISLVLGVLFFTLPQEFLKFANARGEVLLLGSIYLKISSFALLMTIWRGLLNGIIRGAQNTKIPLYTTAVMTVVNLGLDYLLIFGKMGFPEMGVKGAAIATVAANLVGFLYTMFYLQKYSCISLGLCMGIKSSHLLYLKDKWWEIMKIALPASFQEGAISISRLAAVFIIMILGETAFSANQIALTVESISFMPGWGFAVAATSLAGLKIGEKNYEEAEDMIGICLQMGIVVMGVIAFSFVLFPEFLISLFIKIEEKEVISLGATCLMIASLEQIPLAYSMIVSGALRGMGDTKTPFYISVFSHWFIRLPLIYYLIYLKRYPVYYVWIVQIFHWIIDGGLLYIFYKKKINALLKYKVKN</sequence>
<feature type="transmembrane region" description="Helical" evidence="10">
    <location>
        <begin position="320"/>
        <end position="340"/>
    </location>
</feature>
<dbReference type="HOGENOM" id="CLU_012893_5_3_0"/>
<evidence type="ECO:0000256" key="3">
    <source>
        <dbReference type="ARBA" id="ARBA00022449"/>
    </source>
</evidence>
<reference evidence="11 12" key="1">
    <citation type="journal article" date="2010" name="Stand. Genomic Sci.">
        <title>Complete genome sequence of Ilyobacter polytropus type strain (CuHbu1).</title>
        <authorList>
            <person name="Sikorski J."/>
            <person name="Chertkov O."/>
            <person name="Lapidus A."/>
            <person name="Nolan M."/>
            <person name="Lucas S."/>
            <person name="Del Rio T.G."/>
            <person name="Tice H."/>
            <person name="Cheng J.F."/>
            <person name="Tapia R."/>
            <person name="Han C."/>
            <person name="Goodwin L."/>
            <person name="Pitluck S."/>
            <person name="Liolios K."/>
            <person name="Ivanova N."/>
            <person name="Mavromatis K."/>
            <person name="Mikhailova N."/>
            <person name="Pati A."/>
            <person name="Chen A."/>
            <person name="Palaniappan K."/>
            <person name="Land M."/>
            <person name="Hauser L."/>
            <person name="Chang Y.J."/>
            <person name="Jeffries C.D."/>
            <person name="Brambilla E."/>
            <person name="Yasawong M."/>
            <person name="Rohde M."/>
            <person name="Pukall R."/>
            <person name="Spring S."/>
            <person name="Goker M."/>
            <person name="Woyke T."/>
            <person name="Bristow J."/>
            <person name="Eisen J.A."/>
            <person name="Markowitz V."/>
            <person name="Hugenholtz P."/>
            <person name="Kyrpides N.C."/>
            <person name="Klenk H.P."/>
        </authorList>
    </citation>
    <scope>NUCLEOTIDE SEQUENCE [LARGE SCALE GENOMIC DNA]</scope>
    <source>
        <strain evidence="12">ATCC 51220 / DSM 2926 / LMG 16218 / CuHBu1</strain>
    </source>
</reference>
<organism evidence="11 12">
    <name type="scientific">Ilyobacter polytropus (strain ATCC 51220 / DSM 2926 / LMG 16218 / CuHBu1)</name>
    <dbReference type="NCBI Taxonomy" id="572544"/>
    <lineage>
        <taxon>Bacteria</taxon>
        <taxon>Fusobacteriati</taxon>
        <taxon>Fusobacteriota</taxon>
        <taxon>Fusobacteriia</taxon>
        <taxon>Fusobacteriales</taxon>
        <taxon>Fusobacteriaceae</taxon>
        <taxon>Ilyobacter</taxon>
    </lineage>
</organism>
<keyword evidence="2" id="KW-0813">Transport</keyword>
<keyword evidence="3" id="KW-0050">Antiport</keyword>
<dbReference type="eggNOG" id="COG0534">
    <property type="taxonomic scope" value="Bacteria"/>
</dbReference>
<feature type="transmembrane region" description="Helical" evidence="10">
    <location>
        <begin position="21"/>
        <end position="40"/>
    </location>
</feature>
<keyword evidence="6 10" id="KW-1133">Transmembrane helix</keyword>
<dbReference type="GO" id="GO:0006811">
    <property type="term" value="P:monoatomic ion transport"/>
    <property type="evidence" value="ECO:0007669"/>
    <property type="project" value="UniProtKB-KW"/>
</dbReference>
<dbReference type="GO" id="GO:0042910">
    <property type="term" value="F:xenobiotic transmembrane transporter activity"/>
    <property type="evidence" value="ECO:0007669"/>
    <property type="project" value="InterPro"/>
</dbReference>
<dbReference type="PANTHER" id="PTHR43298:SF4">
    <property type="entry name" value="DRUG_SODIUM ANTIPORTER"/>
    <property type="match status" value="1"/>
</dbReference>
<keyword evidence="12" id="KW-1185">Reference proteome</keyword>
<feature type="transmembrane region" description="Helical" evidence="10">
    <location>
        <begin position="194"/>
        <end position="214"/>
    </location>
</feature>
<keyword evidence="7" id="KW-0406">Ion transport</keyword>
<evidence type="ECO:0000256" key="10">
    <source>
        <dbReference type="SAM" id="Phobius"/>
    </source>
</evidence>
<evidence type="ECO:0000313" key="12">
    <source>
        <dbReference type="Proteomes" id="UP000006875"/>
    </source>
</evidence>
<accession>E3H8A5</accession>
<feature type="transmembrane region" description="Helical" evidence="10">
    <location>
        <begin position="360"/>
        <end position="383"/>
    </location>
</feature>
<evidence type="ECO:0000256" key="1">
    <source>
        <dbReference type="ARBA" id="ARBA00004651"/>
    </source>
</evidence>
<dbReference type="KEGG" id="ipo:Ilyop_0886"/>
<keyword evidence="8 10" id="KW-0472">Membrane</keyword>
<dbReference type="AlphaFoldDB" id="E3H8A5"/>
<dbReference type="PIRSF" id="PIRSF006603">
    <property type="entry name" value="DinF"/>
    <property type="match status" value="1"/>
</dbReference>
<evidence type="ECO:0000313" key="11">
    <source>
        <dbReference type="EMBL" id="ADO82672.1"/>
    </source>
</evidence>
<feature type="transmembrane region" description="Helical" evidence="10">
    <location>
        <begin position="161"/>
        <end position="182"/>
    </location>
</feature>
<dbReference type="InterPro" id="IPR002528">
    <property type="entry name" value="MATE_fam"/>
</dbReference>
<proteinExistence type="predicted"/>
<dbReference type="PANTHER" id="PTHR43298">
    <property type="entry name" value="MULTIDRUG RESISTANCE PROTEIN NORM-RELATED"/>
    <property type="match status" value="1"/>
</dbReference>
<feature type="transmembrane region" description="Helical" evidence="10">
    <location>
        <begin position="395"/>
        <end position="416"/>
    </location>
</feature>
<evidence type="ECO:0000256" key="6">
    <source>
        <dbReference type="ARBA" id="ARBA00022989"/>
    </source>
</evidence>